<dbReference type="Pfam" id="PF01061">
    <property type="entry name" value="ABC2_membrane"/>
    <property type="match status" value="1"/>
</dbReference>
<keyword evidence="4 7" id="KW-0812">Transmembrane</keyword>
<protein>
    <recommendedName>
        <fullName evidence="8">ABC-2 type transporter transmembrane domain-containing protein</fullName>
    </recommendedName>
</protein>
<dbReference type="Proteomes" id="UP000054166">
    <property type="component" value="Unassembled WGS sequence"/>
</dbReference>
<dbReference type="GO" id="GO:0016020">
    <property type="term" value="C:membrane"/>
    <property type="evidence" value="ECO:0007669"/>
    <property type="project" value="UniProtKB-SubCell"/>
</dbReference>
<dbReference type="PANTHER" id="PTHR48042:SF11">
    <property type="entry name" value="ABC TRANSPORTER G FAMILY MEMBER 11"/>
    <property type="match status" value="1"/>
</dbReference>
<organism evidence="9 10">
    <name type="scientific">Piloderma croceum (strain F 1598)</name>
    <dbReference type="NCBI Taxonomy" id="765440"/>
    <lineage>
        <taxon>Eukaryota</taxon>
        <taxon>Fungi</taxon>
        <taxon>Dikarya</taxon>
        <taxon>Basidiomycota</taxon>
        <taxon>Agaricomycotina</taxon>
        <taxon>Agaricomycetes</taxon>
        <taxon>Agaricomycetidae</taxon>
        <taxon>Atheliales</taxon>
        <taxon>Atheliaceae</taxon>
        <taxon>Piloderma</taxon>
    </lineage>
</organism>
<accession>A0A0C3EYV2</accession>
<evidence type="ECO:0000256" key="1">
    <source>
        <dbReference type="ARBA" id="ARBA00004141"/>
    </source>
</evidence>
<keyword evidence="5 7" id="KW-1133">Transmembrane helix</keyword>
<dbReference type="EMBL" id="KN833022">
    <property type="protein sequence ID" value="KIM77700.1"/>
    <property type="molecule type" value="Genomic_DNA"/>
</dbReference>
<evidence type="ECO:0000313" key="9">
    <source>
        <dbReference type="EMBL" id="KIM77700.1"/>
    </source>
</evidence>
<comment type="similarity">
    <text evidence="2">Belongs to the ABC transporter superfamily. ABCG family. Eye pigment precursor importer (TC 3.A.1.204) subfamily.</text>
</comment>
<keyword evidence="10" id="KW-1185">Reference proteome</keyword>
<reference evidence="10" key="2">
    <citation type="submission" date="2015-01" db="EMBL/GenBank/DDBJ databases">
        <title>Evolutionary Origins and Diversification of the Mycorrhizal Mutualists.</title>
        <authorList>
            <consortium name="DOE Joint Genome Institute"/>
            <consortium name="Mycorrhizal Genomics Consortium"/>
            <person name="Kohler A."/>
            <person name="Kuo A."/>
            <person name="Nagy L.G."/>
            <person name="Floudas D."/>
            <person name="Copeland A."/>
            <person name="Barry K.W."/>
            <person name="Cichocki N."/>
            <person name="Veneault-Fourrey C."/>
            <person name="LaButti K."/>
            <person name="Lindquist E.A."/>
            <person name="Lipzen A."/>
            <person name="Lundell T."/>
            <person name="Morin E."/>
            <person name="Murat C."/>
            <person name="Riley R."/>
            <person name="Ohm R."/>
            <person name="Sun H."/>
            <person name="Tunlid A."/>
            <person name="Henrissat B."/>
            <person name="Grigoriev I.V."/>
            <person name="Hibbett D.S."/>
            <person name="Martin F."/>
        </authorList>
    </citation>
    <scope>NUCLEOTIDE SEQUENCE [LARGE SCALE GENOMIC DNA]</scope>
    <source>
        <strain evidence="10">F 1598</strain>
    </source>
</reference>
<reference evidence="9 10" key="1">
    <citation type="submission" date="2014-04" db="EMBL/GenBank/DDBJ databases">
        <authorList>
            <consortium name="DOE Joint Genome Institute"/>
            <person name="Kuo A."/>
            <person name="Tarkka M."/>
            <person name="Buscot F."/>
            <person name="Kohler A."/>
            <person name="Nagy L.G."/>
            <person name="Floudas D."/>
            <person name="Copeland A."/>
            <person name="Barry K.W."/>
            <person name="Cichocki N."/>
            <person name="Veneault-Fourrey C."/>
            <person name="LaButti K."/>
            <person name="Lindquist E.A."/>
            <person name="Lipzen A."/>
            <person name="Lundell T."/>
            <person name="Morin E."/>
            <person name="Murat C."/>
            <person name="Sun H."/>
            <person name="Tunlid A."/>
            <person name="Henrissat B."/>
            <person name="Grigoriev I.V."/>
            <person name="Hibbett D.S."/>
            <person name="Martin F."/>
            <person name="Nordberg H.P."/>
            <person name="Cantor M.N."/>
            <person name="Hua S.X."/>
        </authorList>
    </citation>
    <scope>NUCLEOTIDE SEQUENCE [LARGE SCALE GENOMIC DNA]</scope>
    <source>
        <strain evidence="9 10">F 1598</strain>
    </source>
</reference>
<sequence>MAQVKHLTQETNMVCIATIHQPNWEVFSLFDRLTLLSAGRVMYNGPGTIQVLSTQIQAIAIVNTELYDNALLHQCILTISHLLGSRYNITADYNQHHTFNIILVKQVSESWEVMRKAFILTQHNFVNYVRNLLGFGIRIGMVATIWIHLGTSTGKINDHLSVFFFSVAYLAVFVRERSNGLYGPGAYVLANTFAVVPFLFACTVLFVVICYWAIGLHPGAKPFFCFTLYLFLRLIIQNDVKGLTFQCPTINGSCLCPFASSLVPAQCALTGDDIVKNLRYEGANNGLYVGVLITIVVFYRMAMWAMLAIRKR</sequence>
<dbReference type="GO" id="GO:0140359">
    <property type="term" value="F:ABC-type transporter activity"/>
    <property type="evidence" value="ECO:0007669"/>
    <property type="project" value="InterPro"/>
</dbReference>
<dbReference type="InterPro" id="IPR013525">
    <property type="entry name" value="ABC2_TM"/>
</dbReference>
<feature type="transmembrane region" description="Helical" evidence="7">
    <location>
        <begin position="186"/>
        <end position="214"/>
    </location>
</feature>
<dbReference type="HOGENOM" id="CLU_891712_0_0_1"/>
<evidence type="ECO:0000256" key="3">
    <source>
        <dbReference type="ARBA" id="ARBA00022448"/>
    </source>
</evidence>
<evidence type="ECO:0000256" key="4">
    <source>
        <dbReference type="ARBA" id="ARBA00022692"/>
    </source>
</evidence>
<comment type="subcellular location">
    <subcellularLocation>
        <location evidence="1">Membrane</location>
        <topology evidence="1">Multi-pass membrane protein</topology>
    </subcellularLocation>
</comment>
<evidence type="ECO:0000259" key="8">
    <source>
        <dbReference type="Pfam" id="PF01061"/>
    </source>
</evidence>
<feature type="domain" description="ABC-2 type transporter transmembrane" evidence="8">
    <location>
        <begin position="162"/>
        <end position="232"/>
    </location>
</feature>
<evidence type="ECO:0000313" key="10">
    <source>
        <dbReference type="Proteomes" id="UP000054166"/>
    </source>
</evidence>
<evidence type="ECO:0000256" key="5">
    <source>
        <dbReference type="ARBA" id="ARBA00022989"/>
    </source>
</evidence>
<dbReference type="OrthoDB" id="66620at2759"/>
<feature type="transmembrane region" description="Helical" evidence="7">
    <location>
        <begin position="156"/>
        <end position="174"/>
    </location>
</feature>
<feature type="transmembrane region" description="Helical" evidence="7">
    <location>
        <begin position="132"/>
        <end position="150"/>
    </location>
</feature>
<dbReference type="InterPro" id="IPR052215">
    <property type="entry name" value="Plant_ABCG"/>
</dbReference>
<keyword evidence="6 7" id="KW-0472">Membrane</keyword>
<keyword evidence="3" id="KW-0813">Transport</keyword>
<dbReference type="PANTHER" id="PTHR48042">
    <property type="entry name" value="ABC TRANSPORTER G FAMILY MEMBER 11"/>
    <property type="match status" value="1"/>
</dbReference>
<evidence type="ECO:0000256" key="2">
    <source>
        <dbReference type="ARBA" id="ARBA00005814"/>
    </source>
</evidence>
<dbReference type="STRING" id="765440.A0A0C3EYV2"/>
<dbReference type="InParanoid" id="A0A0C3EYV2"/>
<proteinExistence type="inferred from homology"/>
<gene>
    <name evidence="9" type="ORF">PILCRDRAFT_825138</name>
</gene>
<evidence type="ECO:0000256" key="6">
    <source>
        <dbReference type="ARBA" id="ARBA00023136"/>
    </source>
</evidence>
<evidence type="ECO:0000256" key="7">
    <source>
        <dbReference type="SAM" id="Phobius"/>
    </source>
</evidence>
<dbReference type="AlphaFoldDB" id="A0A0C3EYV2"/>
<feature type="transmembrane region" description="Helical" evidence="7">
    <location>
        <begin position="287"/>
        <end position="309"/>
    </location>
</feature>
<name>A0A0C3EYV2_PILCF</name>